<keyword evidence="3" id="KW-1185">Reference proteome</keyword>
<evidence type="ECO:0000313" key="3">
    <source>
        <dbReference type="Proteomes" id="UP000033423"/>
    </source>
</evidence>
<dbReference type="InterPro" id="IPR009875">
    <property type="entry name" value="PilZ_domain"/>
</dbReference>
<accession>A0A0F3GNC4</accession>
<dbReference type="Pfam" id="PF07238">
    <property type="entry name" value="PilZ"/>
    <property type="match status" value="1"/>
</dbReference>
<proteinExistence type="predicted"/>
<reference evidence="2 3" key="1">
    <citation type="submission" date="2015-02" db="EMBL/GenBank/DDBJ databases">
        <title>Single-cell genomics of uncultivated deep-branching MTB reveals a conserved set of magnetosome genes.</title>
        <authorList>
            <person name="Kolinko S."/>
            <person name="Richter M."/>
            <person name="Glockner F.O."/>
            <person name="Brachmann A."/>
            <person name="Schuler D."/>
        </authorList>
    </citation>
    <scope>NUCLEOTIDE SEQUENCE [LARGE SCALE GENOMIC DNA]</scope>
    <source>
        <strain evidence="2">TM-1</strain>
    </source>
</reference>
<name>A0A0F3GNC4_9BACT</name>
<dbReference type="Proteomes" id="UP000033423">
    <property type="component" value="Unassembled WGS sequence"/>
</dbReference>
<gene>
    <name evidence="2" type="ORF">MBAV_005616</name>
</gene>
<dbReference type="EMBL" id="LACI01002403">
    <property type="protein sequence ID" value="KJU82198.1"/>
    <property type="molecule type" value="Genomic_DNA"/>
</dbReference>
<protein>
    <submittedName>
        <fullName evidence="2">Type IV pilus assembly protein PilZ</fullName>
    </submittedName>
</protein>
<dbReference type="GO" id="GO:0035438">
    <property type="term" value="F:cyclic-di-GMP binding"/>
    <property type="evidence" value="ECO:0007669"/>
    <property type="project" value="InterPro"/>
</dbReference>
<evidence type="ECO:0000313" key="2">
    <source>
        <dbReference type="EMBL" id="KJU82198.1"/>
    </source>
</evidence>
<organism evidence="2 3">
    <name type="scientific">Candidatus Magnetobacterium bavaricum</name>
    <dbReference type="NCBI Taxonomy" id="29290"/>
    <lineage>
        <taxon>Bacteria</taxon>
        <taxon>Pseudomonadati</taxon>
        <taxon>Nitrospirota</taxon>
        <taxon>Thermodesulfovibrionia</taxon>
        <taxon>Thermodesulfovibrionales</taxon>
        <taxon>Candidatus Magnetobacteriaceae</taxon>
        <taxon>Candidatus Magnetobacterium</taxon>
    </lineage>
</organism>
<sequence length="264" mass="29780">MDDLIMSLKVGDNIVCKYQPRYEQYKAEVLSVKDEDIVVRQLGLIPVNVFKGQHVFFMAGGSGYFAEIVNVQDNNIYMRGVGAEERDSFRVDDVMPVIVKKIGSDVYLKRSKVISEMGTDMPGMCKSIADVKDDTVSPVVWKVLADINAKIGIILYLLTLGKEGLSNAEEVQVNLSASGMTLNVSERYDLRDCVEVKMLLPASPPVGIMVYGVVVRVKELREMSASEIAITFINMEEDVRDELIQYTLNRQREILRKQRECRIQ</sequence>
<dbReference type="AlphaFoldDB" id="A0A0F3GNC4"/>
<comment type="caution">
    <text evidence="2">The sequence shown here is derived from an EMBL/GenBank/DDBJ whole genome shotgun (WGS) entry which is preliminary data.</text>
</comment>
<evidence type="ECO:0000259" key="1">
    <source>
        <dbReference type="Pfam" id="PF07238"/>
    </source>
</evidence>
<feature type="domain" description="PilZ" evidence="1">
    <location>
        <begin position="171"/>
        <end position="247"/>
    </location>
</feature>